<accession>A0A0M9ACV9</accession>
<sequence>MVDKKSKYVVSSRDKTSSIGGDTTRNFHESFASEFLKYAHEYNVHPLPRIVVSAFSKFSFLMELKDEPLIEDDGSPIIHLTYSNKKLVSPVKVESKDKLPSCNINAFGIVQIAEMITNIGCVEDLNLDMNPNAQENYHLLCAPIELSLKYLSLKLCKISDDGAKKIANELRYRDPPNNPKLIILNLANNHITKDGAGHIGEMLRTNRSLRCLVLLGNRMCDEGARLILQELKMYCKLRK</sequence>
<dbReference type="OrthoDB" id="120976at2759"/>
<dbReference type="SUPFAM" id="SSF52047">
    <property type="entry name" value="RNI-like"/>
    <property type="match status" value="1"/>
</dbReference>
<protein>
    <submittedName>
        <fullName evidence="1">Leucine-rich repeat-containing protein 71</fullName>
    </submittedName>
</protein>
<gene>
    <name evidence="1" type="ORF">WN51_13033</name>
</gene>
<dbReference type="EMBL" id="KQ435700">
    <property type="protein sequence ID" value="KOX80549.1"/>
    <property type="molecule type" value="Genomic_DNA"/>
</dbReference>
<dbReference type="PANTHER" id="PTHR46984:SF1">
    <property type="entry name" value="LEUCINE-RICH REPEAT-CONTAINING PROTEIN 71"/>
    <property type="match status" value="1"/>
</dbReference>
<dbReference type="Proteomes" id="UP000053105">
    <property type="component" value="Unassembled WGS sequence"/>
</dbReference>
<proteinExistence type="predicted"/>
<organism evidence="1 2">
    <name type="scientific">Melipona quadrifasciata</name>
    <dbReference type="NCBI Taxonomy" id="166423"/>
    <lineage>
        <taxon>Eukaryota</taxon>
        <taxon>Metazoa</taxon>
        <taxon>Ecdysozoa</taxon>
        <taxon>Arthropoda</taxon>
        <taxon>Hexapoda</taxon>
        <taxon>Insecta</taxon>
        <taxon>Pterygota</taxon>
        <taxon>Neoptera</taxon>
        <taxon>Endopterygota</taxon>
        <taxon>Hymenoptera</taxon>
        <taxon>Apocrita</taxon>
        <taxon>Aculeata</taxon>
        <taxon>Apoidea</taxon>
        <taxon>Anthophila</taxon>
        <taxon>Apidae</taxon>
        <taxon>Melipona</taxon>
    </lineage>
</organism>
<evidence type="ECO:0000313" key="2">
    <source>
        <dbReference type="Proteomes" id="UP000053105"/>
    </source>
</evidence>
<dbReference type="PANTHER" id="PTHR46984">
    <property type="entry name" value="LEUCINE-RICH REPEAT-CONTAINING PROTEIN 71"/>
    <property type="match status" value="1"/>
</dbReference>
<name>A0A0M9ACV9_9HYME</name>
<dbReference type="InterPro" id="IPR001611">
    <property type="entry name" value="Leu-rich_rpt"/>
</dbReference>
<dbReference type="Gene3D" id="3.80.10.10">
    <property type="entry name" value="Ribonuclease Inhibitor"/>
    <property type="match status" value="1"/>
</dbReference>
<dbReference type="SMART" id="SM00368">
    <property type="entry name" value="LRR_RI"/>
    <property type="match status" value="3"/>
</dbReference>
<keyword evidence="2" id="KW-1185">Reference proteome</keyword>
<evidence type="ECO:0000313" key="1">
    <source>
        <dbReference type="EMBL" id="KOX80549.1"/>
    </source>
</evidence>
<dbReference type="AlphaFoldDB" id="A0A0M9ACV9"/>
<dbReference type="InterPro" id="IPR053040">
    <property type="entry name" value="LRR-containing_protein_71"/>
</dbReference>
<dbReference type="InterPro" id="IPR032675">
    <property type="entry name" value="LRR_dom_sf"/>
</dbReference>
<reference evidence="1 2" key="1">
    <citation type="submission" date="2015-07" db="EMBL/GenBank/DDBJ databases">
        <title>The genome of Melipona quadrifasciata.</title>
        <authorList>
            <person name="Pan H."/>
            <person name="Kapheim K."/>
        </authorList>
    </citation>
    <scope>NUCLEOTIDE SEQUENCE [LARGE SCALE GENOMIC DNA]</scope>
    <source>
        <strain evidence="1">0111107301</strain>
        <tissue evidence="1">Whole body</tissue>
    </source>
</reference>
<dbReference type="Pfam" id="PF13516">
    <property type="entry name" value="LRR_6"/>
    <property type="match status" value="2"/>
</dbReference>
<dbReference type="STRING" id="166423.A0A0M9ACV9"/>